<dbReference type="EMBL" id="JAGPXF010000002">
    <property type="protein sequence ID" value="KAH7256431.1"/>
    <property type="molecule type" value="Genomic_DNA"/>
</dbReference>
<dbReference type="CDD" id="cd12148">
    <property type="entry name" value="fungal_TF_MHR"/>
    <property type="match status" value="1"/>
</dbReference>
<comment type="caution">
    <text evidence="4">The sequence shown here is derived from an EMBL/GenBank/DDBJ whole genome shotgun (WGS) entry which is preliminary data.</text>
</comment>
<dbReference type="Pfam" id="PF00172">
    <property type="entry name" value="Zn_clus"/>
    <property type="match status" value="1"/>
</dbReference>
<organism evidence="4 5">
    <name type="scientific">Fusarium tricinctum</name>
    <dbReference type="NCBI Taxonomy" id="61284"/>
    <lineage>
        <taxon>Eukaryota</taxon>
        <taxon>Fungi</taxon>
        <taxon>Dikarya</taxon>
        <taxon>Ascomycota</taxon>
        <taxon>Pezizomycotina</taxon>
        <taxon>Sordariomycetes</taxon>
        <taxon>Hypocreomycetidae</taxon>
        <taxon>Hypocreales</taxon>
        <taxon>Nectriaceae</taxon>
        <taxon>Fusarium</taxon>
        <taxon>Fusarium tricinctum species complex</taxon>
    </lineage>
</organism>
<dbReference type="GO" id="GO:0008270">
    <property type="term" value="F:zinc ion binding"/>
    <property type="evidence" value="ECO:0007669"/>
    <property type="project" value="InterPro"/>
</dbReference>
<dbReference type="OrthoDB" id="10067394at2759"/>
<evidence type="ECO:0000313" key="4">
    <source>
        <dbReference type="EMBL" id="KAH7256431.1"/>
    </source>
</evidence>
<dbReference type="PANTHER" id="PTHR47431">
    <property type="entry name" value="ZN(II)2CYS6 TRANSCRIPTION FACTOR (EUROFUNG)-RELATED"/>
    <property type="match status" value="1"/>
</dbReference>
<feature type="region of interest" description="Disordered" evidence="2">
    <location>
        <begin position="75"/>
        <end position="109"/>
    </location>
</feature>
<dbReference type="InterPro" id="IPR001138">
    <property type="entry name" value="Zn2Cys6_DnaBD"/>
</dbReference>
<dbReference type="AlphaFoldDB" id="A0A8K0WF75"/>
<accession>A0A8K0WF75</accession>
<gene>
    <name evidence="4" type="ORF">BKA59DRAFT_72597</name>
</gene>
<proteinExistence type="predicted"/>
<dbReference type="Gene3D" id="4.10.240.10">
    <property type="entry name" value="Zn(2)-C6 fungal-type DNA-binding domain"/>
    <property type="match status" value="1"/>
</dbReference>
<evidence type="ECO:0000256" key="1">
    <source>
        <dbReference type="ARBA" id="ARBA00023242"/>
    </source>
</evidence>
<dbReference type="SMART" id="SM00066">
    <property type="entry name" value="GAL4"/>
    <property type="match status" value="1"/>
</dbReference>
<dbReference type="GO" id="GO:0000981">
    <property type="term" value="F:DNA-binding transcription factor activity, RNA polymerase II-specific"/>
    <property type="evidence" value="ECO:0007669"/>
    <property type="project" value="InterPro"/>
</dbReference>
<dbReference type="PROSITE" id="PS00463">
    <property type="entry name" value="ZN2_CY6_FUNGAL_1"/>
    <property type="match status" value="1"/>
</dbReference>
<dbReference type="CDD" id="cd00067">
    <property type="entry name" value="GAL4"/>
    <property type="match status" value="1"/>
</dbReference>
<feature type="region of interest" description="Disordered" evidence="2">
    <location>
        <begin position="1"/>
        <end position="31"/>
    </location>
</feature>
<feature type="domain" description="Zn(2)-C6 fungal-type" evidence="3">
    <location>
        <begin position="36"/>
        <end position="66"/>
    </location>
</feature>
<evidence type="ECO:0000313" key="5">
    <source>
        <dbReference type="Proteomes" id="UP000813427"/>
    </source>
</evidence>
<keyword evidence="1" id="KW-0539">Nucleus</keyword>
<dbReference type="InterPro" id="IPR036864">
    <property type="entry name" value="Zn2-C6_fun-type_DNA-bd_sf"/>
</dbReference>
<keyword evidence="5" id="KW-1185">Reference proteome</keyword>
<dbReference type="PROSITE" id="PS50048">
    <property type="entry name" value="ZN2_CY6_FUNGAL_2"/>
    <property type="match status" value="1"/>
</dbReference>
<dbReference type="SUPFAM" id="SSF57701">
    <property type="entry name" value="Zn2/Cys6 DNA-binding domain"/>
    <property type="match status" value="1"/>
</dbReference>
<dbReference type="PANTHER" id="PTHR47431:SF1">
    <property type="entry name" value="ZN(II)2CYS6 TRANSCRIPTION FACTOR (EUROFUNG)"/>
    <property type="match status" value="1"/>
</dbReference>
<evidence type="ECO:0000259" key="3">
    <source>
        <dbReference type="PROSITE" id="PS50048"/>
    </source>
</evidence>
<reference evidence="4" key="1">
    <citation type="journal article" date="2021" name="Nat. Commun.">
        <title>Genetic determinants of endophytism in the Arabidopsis root mycobiome.</title>
        <authorList>
            <person name="Mesny F."/>
            <person name="Miyauchi S."/>
            <person name="Thiergart T."/>
            <person name="Pickel B."/>
            <person name="Atanasova L."/>
            <person name="Karlsson M."/>
            <person name="Huettel B."/>
            <person name="Barry K.W."/>
            <person name="Haridas S."/>
            <person name="Chen C."/>
            <person name="Bauer D."/>
            <person name="Andreopoulos W."/>
            <person name="Pangilinan J."/>
            <person name="LaButti K."/>
            <person name="Riley R."/>
            <person name="Lipzen A."/>
            <person name="Clum A."/>
            <person name="Drula E."/>
            <person name="Henrissat B."/>
            <person name="Kohler A."/>
            <person name="Grigoriev I.V."/>
            <person name="Martin F.M."/>
            <person name="Hacquard S."/>
        </authorList>
    </citation>
    <scope>NUCLEOTIDE SEQUENCE</scope>
    <source>
        <strain evidence="4">MPI-SDFR-AT-0068</strain>
    </source>
</reference>
<sequence length="640" mass="71510">MADSSPDDLSAQTEFKAGQKRAGAERSNAKQRASLACVPCRSKHVKCDGLLPQCTRCKEEGKTCRYVNSRRGFRDTKKRSMMKDGTSMTDQDDMTESTPSPSLAGSDISVPQIRTHTAPSPKQHIDLYYDHFHVAHPWLPPRETLDHYWRTNQDDLQFLMATVRYIGSLYSEPRGNAILWQQADHMSRQSLPLTVWSVQALLSLSIATFGERGAYASMFTQALQLALRLELQHKRTADGYTDPVLGESCRRTYWGLYVYESLLNIPSSSFHSLVYPLDTNAGTELPCEEWEYHARNIPAPVSLHQYDRPDTHQGYSSWAYFIEIIRIRDRYMVPLLYGCGKADPNLLVNANQDINIWRFRISDWKLQRVDEDGMLDTILYHALVVSYGLQIQMQLHLHRASPQGGHQEAECSGQSSIYIPASLTQSSYNVAIETNTSLPPTIQAPLRLVSLFNPRLEPGRLSPTCVSELEAAAISLIDSLCPSNGGYQDYTAKAYFLVGVLRKSGEFWSRSKEASERMYQRVQVTQARITRPVTTDIEAIASALSCEDECLGILSPMMGPIRGWSDHTFQSIRDTPITAGFPSWLGMLSQPFGADAMGAGAVAGIRGSYSHLESRAGGTDDGSGTSSPHIKAERQWFIDA</sequence>
<protein>
    <recommendedName>
        <fullName evidence="3">Zn(2)-C6 fungal-type domain-containing protein</fullName>
    </recommendedName>
</protein>
<dbReference type="Proteomes" id="UP000813427">
    <property type="component" value="Unassembled WGS sequence"/>
</dbReference>
<name>A0A8K0WF75_9HYPO</name>
<evidence type="ECO:0000256" key="2">
    <source>
        <dbReference type="SAM" id="MobiDB-lite"/>
    </source>
</evidence>